<accession>A0A975GIH6</accession>
<gene>
    <name evidence="1" type="ORF">dnl_48260</name>
</gene>
<name>A0A975GIH6_9BACT</name>
<sequence length="38" mass="4591">MQRQKEMKIKKQEFLKKPELQCFAYPKLEITKIPAVLI</sequence>
<protein>
    <submittedName>
        <fullName evidence="1">Uncharacterized protein</fullName>
    </submittedName>
</protein>
<dbReference type="KEGG" id="dli:dnl_48260"/>
<dbReference type="EMBL" id="CP061799">
    <property type="protein sequence ID" value="QTA82451.1"/>
    <property type="molecule type" value="Genomic_DNA"/>
</dbReference>
<dbReference type="AlphaFoldDB" id="A0A975GIH6"/>
<evidence type="ECO:0000313" key="2">
    <source>
        <dbReference type="Proteomes" id="UP000663720"/>
    </source>
</evidence>
<evidence type="ECO:0000313" key="1">
    <source>
        <dbReference type="EMBL" id="QTA82451.1"/>
    </source>
</evidence>
<reference evidence="1" key="1">
    <citation type="journal article" date="2021" name="Microb. Physiol.">
        <title>Proteogenomic Insights into the Physiology of Marine, Sulfate-Reducing, Filamentous Desulfonema limicola and Desulfonema magnum.</title>
        <authorList>
            <person name="Schnaars V."/>
            <person name="Wohlbrand L."/>
            <person name="Scheve S."/>
            <person name="Hinrichs C."/>
            <person name="Reinhardt R."/>
            <person name="Rabus R."/>
        </authorList>
    </citation>
    <scope>NUCLEOTIDE SEQUENCE</scope>
    <source>
        <strain evidence="1">5ac10</strain>
    </source>
</reference>
<organism evidence="1 2">
    <name type="scientific">Desulfonema limicola</name>
    <dbReference type="NCBI Taxonomy" id="45656"/>
    <lineage>
        <taxon>Bacteria</taxon>
        <taxon>Pseudomonadati</taxon>
        <taxon>Thermodesulfobacteriota</taxon>
        <taxon>Desulfobacteria</taxon>
        <taxon>Desulfobacterales</taxon>
        <taxon>Desulfococcaceae</taxon>
        <taxon>Desulfonema</taxon>
    </lineage>
</organism>
<keyword evidence="2" id="KW-1185">Reference proteome</keyword>
<dbReference type="Proteomes" id="UP000663720">
    <property type="component" value="Chromosome"/>
</dbReference>
<proteinExistence type="predicted"/>